<dbReference type="Pfam" id="PF00941">
    <property type="entry name" value="FAD_binding_5"/>
    <property type="match status" value="1"/>
</dbReference>
<keyword evidence="3" id="KW-0560">Oxidoreductase</keyword>
<reference evidence="5 6" key="1">
    <citation type="submission" date="2020-11" db="EMBL/GenBank/DDBJ databases">
        <title>Algicoccus daihaiensis sp.nov., isolated from Daihai Lake in Inner Mongolia.</title>
        <authorList>
            <person name="Kai J."/>
        </authorList>
    </citation>
    <scope>NUCLEOTIDE SEQUENCE [LARGE SCALE GENOMIC DNA]</scope>
    <source>
        <strain evidence="6">f23</strain>
    </source>
</reference>
<evidence type="ECO:0000256" key="2">
    <source>
        <dbReference type="ARBA" id="ARBA00022827"/>
    </source>
</evidence>
<feature type="domain" description="FAD-binding PCMH-type" evidence="4">
    <location>
        <begin position="1"/>
        <end position="183"/>
    </location>
</feature>
<dbReference type="InterPro" id="IPR016169">
    <property type="entry name" value="FAD-bd_PCMH_sub2"/>
</dbReference>
<keyword evidence="6" id="KW-1185">Reference proteome</keyword>
<organism evidence="5 6">
    <name type="scientific">Orrella daihaiensis</name>
    <dbReference type="NCBI Taxonomy" id="2782176"/>
    <lineage>
        <taxon>Bacteria</taxon>
        <taxon>Pseudomonadati</taxon>
        <taxon>Pseudomonadota</taxon>
        <taxon>Betaproteobacteria</taxon>
        <taxon>Burkholderiales</taxon>
        <taxon>Alcaligenaceae</taxon>
        <taxon>Orrella</taxon>
    </lineage>
</organism>
<evidence type="ECO:0000256" key="3">
    <source>
        <dbReference type="ARBA" id="ARBA00023002"/>
    </source>
</evidence>
<dbReference type="Proteomes" id="UP000831607">
    <property type="component" value="Chromosome"/>
</dbReference>
<name>A0ABY4AM17_9BURK</name>
<proteinExistence type="predicted"/>
<evidence type="ECO:0000313" key="6">
    <source>
        <dbReference type="Proteomes" id="UP000831607"/>
    </source>
</evidence>
<dbReference type="SUPFAM" id="SSF55447">
    <property type="entry name" value="CO dehydrogenase flavoprotein C-terminal domain-like"/>
    <property type="match status" value="1"/>
</dbReference>
<dbReference type="PANTHER" id="PTHR42659">
    <property type="entry name" value="XANTHINE DEHYDROGENASE SUBUNIT C-RELATED"/>
    <property type="match status" value="1"/>
</dbReference>
<dbReference type="InterPro" id="IPR051312">
    <property type="entry name" value="Diverse_Substr_Oxidored"/>
</dbReference>
<keyword evidence="2" id="KW-0274">FAD</keyword>
<gene>
    <name evidence="5" type="ORF">DHf2319_11870</name>
</gene>
<evidence type="ECO:0000313" key="5">
    <source>
        <dbReference type="EMBL" id="UOD50122.1"/>
    </source>
</evidence>
<dbReference type="RefSeq" id="WP_243478519.1">
    <property type="nucleotide sequence ID" value="NZ_CP063982.1"/>
</dbReference>
<sequence>MKAAKFDLQIAATLAAAGDELVARGFDSKVVAGSQSLGPMLNLRLVRPTQLIDISGLSELRGVTTDHQTIRIGAGVTHAEIEDGIYPALLNHPWKKVAANIAYRSVRNRGTIGGSLAHADPAADWVLAATAMNADIDIVSVDPNDGALAIRTAPMQKFMIAAYTTVLEPHDIIHSISLPLSSAHAKWGYYKFCRKVGEFAHASCAVYINDVDRCANIAIGALDGPPKLLPELASKIIDSGWSAMPGSLQNEAVVKAVSAAIPERDPIDQKMYTTAVIRALNKAFNSGAVDD</sequence>
<dbReference type="SUPFAM" id="SSF56176">
    <property type="entry name" value="FAD-binding/transporter-associated domain-like"/>
    <property type="match status" value="1"/>
</dbReference>
<dbReference type="PROSITE" id="PS51387">
    <property type="entry name" value="FAD_PCMH"/>
    <property type="match status" value="1"/>
</dbReference>
<dbReference type="InterPro" id="IPR016166">
    <property type="entry name" value="FAD-bd_PCMH"/>
</dbReference>
<dbReference type="Gene3D" id="3.30.465.10">
    <property type="match status" value="1"/>
</dbReference>
<dbReference type="Gene3D" id="3.30.43.10">
    <property type="entry name" value="Uridine Diphospho-n-acetylenolpyruvylglucosamine Reductase, domain 2"/>
    <property type="match status" value="1"/>
</dbReference>
<accession>A0ABY4AM17</accession>
<keyword evidence="1" id="KW-0285">Flavoprotein</keyword>
<dbReference type="InterPro" id="IPR036683">
    <property type="entry name" value="CO_DH_flav_C_dom_sf"/>
</dbReference>
<dbReference type="InterPro" id="IPR016167">
    <property type="entry name" value="FAD-bd_PCMH_sub1"/>
</dbReference>
<dbReference type="InterPro" id="IPR036318">
    <property type="entry name" value="FAD-bd_PCMH-like_sf"/>
</dbReference>
<dbReference type="InterPro" id="IPR002346">
    <property type="entry name" value="Mopterin_DH_FAD-bd"/>
</dbReference>
<dbReference type="EMBL" id="CP063982">
    <property type="protein sequence ID" value="UOD50122.1"/>
    <property type="molecule type" value="Genomic_DNA"/>
</dbReference>
<evidence type="ECO:0000256" key="1">
    <source>
        <dbReference type="ARBA" id="ARBA00022630"/>
    </source>
</evidence>
<protein>
    <submittedName>
        <fullName evidence="5">FAD binding domain-containing protein</fullName>
    </submittedName>
</protein>
<dbReference type="PANTHER" id="PTHR42659:SF2">
    <property type="entry name" value="XANTHINE DEHYDROGENASE SUBUNIT C-RELATED"/>
    <property type="match status" value="1"/>
</dbReference>
<evidence type="ECO:0000259" key="4">
    <source>
        <dbReference type="PROSITE" id="PS51387"/>
    </source>
</evidence>